<dbReference type="Pfam" id="PF25550">
    <property type="entry name" value="DUF7928"/>
    <property type="match status" value="1"/>
</dbReference>
<protein>
    <submittedName>
        <fullName evidence="5">Uncharacterized protein</fullName>
    </submittedName>
</protein>
<feature type="domain" description="Glycosyltransferase 2-like" evidence="3">
    <location>
        <begin position="645"/>
        <end position="859"/>
    </location>
</feature>
<name>A0A0G4MKN0_VERLO</name>
<feature type="transmembrane region" description="Helical" evidence="2">
    <location>
        <begin position="919"/>
        <end position="944"/>
    </location>
</feature>
<evidence type="ECO:0000313" key="5">
    <source>
        <dbReference type="EMBL" id="CRK34754.1"/>
    </source>
</evidence>
<dbReference type="PANTHER" id="PTHR35408:SF1">
    <property type="entry name" value="GLYCOSYLTRANSFERASE 2-LIKE DOMAIN-CONTAINING PROTEIN"/>
    <property type="match status" value="1"/>
</dbReference>
<evidence type="ECO:0000313" key="6">
    <source>
        <dbReference type="Proteomes" id="UP000044602"/>
    </source>
</evidence>
<evidence type="ECO:0000256" key="1">
    <source>
        <dbReference type="SAM" id="MobiDB-lite"/>
    </source>
</evidence>
<evidence type="ECO:0000259" key="3">
    <source>
        <dbReference type="Pfam" id="PF13632"/>
    </source>
</evidence>
<feature type="transmembrane region" description="Helical" evidence="2">
    <location>
        <begin position="431"/>
        <end position="453"/>
    </location>
</feature>
<dbReference type="PANTHER" id="PTHR35408">
    <property type="entry name" value="CHROMOSOME 15, WHOLE GENOME SHOTGUN SEQUENCE"/>
    <property type="match status" value="1"/>
</dbReference>
<dbReference type="EMBL" id="CVQH01023194">
    <property type="protein sequence ID" value="CRK34754.1"/>
    <property type="molecule type" value="Genomic_DNA"/>
</dbReference>
<organism evidence="5 6">
    <name type="scientific">Verticillium longisporum</name>
    <name type="common">Verticillium dahliae var. longisporum</name>
    <dbReference type="NCBI Taxonomy" id="100787"/>
    <lineage>
        <taxon>Eukaryota</taxon>
        <taxon>Fungi</taxon>
        <taxon>Dikarya</taxon>
        <taxon>Ascomycota</taxon>
        <taxon>Pezizomycotina</taxon>
        <taxon>Sordariomycetes</taxon>
        <taxon>Hypocreomycetidae</taxon>
        <taxon>Glomerellales</taxon>
        <taxon>Plectosphaerellaceae</taxon>
        <taxon>Verticillium</taxon>
    </lineage>
</organism>
<dbReference type="SUPFAM" id="SSF53448">
    <property type="entry name" value="Nucleotide-diphospho-sugar transferases"/>
    <property type="match status" value="1"/>
</dbReference>
<feature type="compositionally biased region" description="Low complexity" evidence="1">
    <location>
        <begin position="1067"/>
        <end position="1077"/>
    </location>
</feature>
<evidence type="ECO:0000256" key="2">
    <source>
        <dbReference type="SAM" id="Phobius"/>
    </source>
</evidence>
<feature type="compositionally biased region" description="Basic and acidic residues" evidence="1">
    <location>
        <begin position="1132"/>
        <end position="1144"/>
    </location>
</feature>
<feature type="domain" description="DUF7928" evidence="4">
    <location>
        <begin position="208"/>
        <end position="361"/>
    </location>
</feature>
<keyword evidence="6" id="KW-1185">Reference proteome</keyword>
<feature type="transmembrane region" description="Helical" evidence="2">
    <location>
        <begin position="844"/>
        <end position="865"/>
    </location>
</feature>
<gene>
    <name evidence="5" type="ORF">BN1708_006490</name>
</gene>
<dbReference type="InterPro" id="IPR057688">
    <property type="entry name" value="DUF7928"/>
</dbReference>
<keyword evidence="2" id="KW-0812">Transmembrane</keyword>
<feature type="region of interest" description="Disordered" evidence="1">
    <location>
        <begin position="147"/>
        <end position="193"/>
    </location>
</feature>
<feature type="transmembrane region" description="Helical" evidence="2">
    <location>
        <begin position="965"/>
        <end position="990"/>
    </location>
</feature>
<dbReference type="Proteomes" id="UP000044602">
    <property type="component" value="Unassembled WGS sequence"/>
</dbReference>
<keyword evidence="2" id="KW-1133">Transmembrane helix</keyword>
<reference evidence="5 6" key="1">
    <citation type="submission" date="2015-05" db="EMBL/GenBank/DDBJ databases">
        <authorList>
            <person name="Wang D.B."/>
            <person name="Wang M."/>
        </authorList>
    </citation>
    <scope>NUCLEOTIDE SEQUENCE [LARGE SCALE GENOMIC DNA]</scope>
    <source>
        <strain evidence="5">VL1</strain>
    </source>
</reference>
<feature type="compositionally biased region" description="Polar residues" evidence="1">
    <location>
        <begin position="1082"/>
        <end position="1102"/>
    </location>
</feature>
<dbReference type="Pfam" id="PF13632">
    <property type="entry name" value="Glyco_trans_2_3"/>
    <property type="match status" value="1"/>
</dbReference>
<keyword evidence="2" id="KW-0472">Membrane</keyword>
<dbReference type="AlphaFoldDB" id="A0A0G4MKN0"/>
<accession>A0A0G4MKN0</accession>
<sequence>MDLFAGSWAYLISMFGWGKDNHLYLEALDSLKLTFGLRILLDLLCPFTLSDPQHGVLGRLALTLRISKRRPMCFSLDPVLPKLLSMVQEDHGTPVVPQVSAMAFFMYAQTKTMATPDTESLHWLGLLRNTFTMKALKNYFVSEHPVDQINTPGSRSESESSRRSSTNHRKSSSLKSQPSQPPPRTNNKPDACLPAWAGQDLGHVADIRGEIMVQNLWQDQLRRVYASGFDPEEGAVLKKGRGDYICAPASLETIPNGFFEMVRQLNVSCAITVNSPVVQSIMLRVPDHLQSLPVSDGLKLQVLPSMRHLPSCHKHHFAAFVKDPPMLVVWDDDPQKVLSRAENIEQMIVRYVWHMAEELEQRAEKGHALESIPEEISLADLENGVVAEVRPLKLSSCIIVSLALCLSISCLGLGWRALALQTTVDGSYLRMCLIIVAPLTIAVSLFFFLIIVADIFELVGPVGCVVENSQNYSGKAPRRLDRAQGAFPHVTIQMPVYKEGLNPVIKPTVLSVKTAISTYEMQGGSANIFVNDDGMQLLSEDEAQMRREFYDEHNIGWTARPKHDPKPKDSTARAFVRRGRFKKASNMNYGLRISNLIEDKLLTVERHENWNQDAELEAYRRCMDEVLEEDEGRTMAGGNVRIGEYILLIDSDTRVPSDCLLDAVSEMEASPQVAIIQYTSGVMNVSDSFFEKGVTWFTNLIYTSITFAVAMGDIPPFVGHNAIMRWSALQDAASYICEHDKCEKFWSESHVSEDFDMALRLQTSGYQLRFGAYTGDGFKEGVSLTVYDELMRWEKYAYGVNELLFHPFRKWPYKGPFTPLFRQFAWSKIPFFKKCTIMAYVTTYYAIGLSWPLTLLNYFLTGWFFGHYDKYYIDSFAVYFAIIVVFPVASNVCLAVLRYRLGQQGLIQALISNFKWAPLFTIFLGGISLHVSKALLCHFFEINIQWGATSKEVERCNFLEEVPKILKSFCGTFLFCFLMTVLMVCGMYVFPRVWRIDEFASIYPLASVTPHHPSHASGLHGADSLSYTHSDASLGASTSSGLPTYEQRARSSGLGLGLGLGTGPAAVAASGPGPSLADPTLRHQQTTMGTEVKGSETTQRNPDGTVPTDIASEPSHAAAPRVSSVGQSQAKGDSKTGKLMEKAGVKLHSAKLAEKGEAKREKAAGVPV</sequence>
<dbReference type="Gene3D" id="3.90.550.10">
    <property type="entry name" value="Spore Coat Polysaccharide Biosynthesis Protein SpsA, Chain A"/>
    <property type="match status" value="1"/>
</dbReference>
<evidence type="ECO:0000259" key="4">
    <source>
        <dbReference type="Pfam" id="PF25550"/>
    </source>
</evidence>
<proteinExistence type="predicted"/>
<dbReference type="InterPro" id="IPR001173">
    <property type="entry name" value="Glyco_trans_2-like"/>
</dbReference>
<dbReference type="STRING" id="100787.A0A0G4MKN0"/>
<feature type="region of interest" description="Disordered" evidence="1">
    <location>
        <begin position="1067"/>
        <end position="1145"/>
    </location>
</feature>
<feature type="transmembrane region" description="Helical" evidence="2">
    <location>
        <begin position="398"/>
        <end position="419"/>
    </location>
</feature>
<dbReference type="InterPro" id="IPR029044">
    <property type="entry name" value="Nucleotide-diphossugar_trans"/>
</dbReference>
<feature type="transmembrane region" description="Helical" evidence="2">
    <location>
        <begin position="877"/>
        <end position="899"/>
    </location>
</feature>